<evidence type="ECO:0000256" key="1">
    <source>
        <dbReference type="SAM" id="Phobius"/>
    </source>
</evidence>
<accession>X6LGW2</accession>
<dbReference type="AlphaFoldDB" id="X6LGW2"/>
<feature type="transmembrane region" description="Helical" evidence="1">
    <location>
        <begin position="121"/>
        <end position="140"/>
    </location>
</feature>
<keyword evidence="3" id="KW-1185">Reference proteome</keyword>
<keyword evidence="1" id="KW-0812">Transmembrane</keyword>
<evidence type="ECO:0000313" key="3">
    <source>
        <dbReference type="Proteomes" id="UP000023152"/>
    </source>
</evidence>
<comment type="caution">
    <text evidence="2">The sequence shown here is derived from an EMBL/GenBank/DDBJ whole genome shotgun (WGS) entry which is preliminary data.</text>
</comment>
<organism evidence="2 3">
    <name type="scientific">Reticulomyxa filosa</name>
    <dbReference type="NCBI Taxonomy" id="46433"/>
    <lineage>
        <taxon>Eukaryota</taxon>
        <taxon>Sar</taxon>
        <taxon>Rhizaria</taxon>
        <taxon>Retaria</taxon>
        <taxon>Foraminifera</taxon>
        <taxon>Monothalamids</taxon>
        <taxon>Reticulomyxidae</taxon>
        <taxon>Reticulomyxa</taxon>
    </lineage>
</organism>
<dbReference type="Proteomes" id="UP000023152">
    <property type="component" value="Unassembled WGS sequence"/>
</dbReference>
<sequence>MPEMTCCGNFETLEQKIKNLNVTEVRNFGYEESFESSLVGTTLAVKNVKQVGEGQAIKERNCLDTSNRRKNYNNVLKRVQTTCITFDTNRECARMIEWKKKYTYKKRFRLHMLKKKKKTFFFDRLTFFVTDFFWCCFWIGKFYWIHLYDSTDTVSK</sequence>
<dbReference type="EMBL" id="ASPP01039955">
    <property type="protein sequence ID" value="ETO00824.1"/>
    <property type="molecule type" value="Genomic_DNA"/>
</dbReference>
<protein>
    <submittedName>
        <fullName evidence="2">Uncharacterized protein</fullName>
    </submittedName>
</protein>
<proteinExistence type="predicted"/>
<gene>
    <name evidence="2" type="ORF">RFI_36616</name>
</gene>
<evidence type="ECO:0000313" key="2">
    <source>
        <dbReference type="EMBL" id="ETO00824.1"/>
    </source>
</evidence>
<keyword evidence="1" id="KW-0472">Membrane</keyword>
<name>X6LGW2_RETFI</name>
<reference evidence="2 3" key="1">
    <citation type="journal article" date="2013" name="Curr. Biol.">
        <title>The Genome of the Foraminiferan Reticulomyxa filosa.</title>
        <authorList>
            <person name="Glockner G."/>
            <person name="Hulsmann N."/>
            <person name="Schleicher M."/>
            <person name="Noegel A.A."/>
            <person name="Eichinger L."/>
            <person name="Gallinger C."/>
            <person name="Pawlowski J."/>
            <person name="Sierra R."/>
            <person name="Euteneuer U."/>
            <person name="Pillet L."/>
            <person name="Moustafa A."/>
            <person name="Platzer M."/>
            <person name="Groth M."/>
            <person name="Szafranski K."/>
            <person name="Schliwa M."/>
        </authorList>
    </citation>
    <scope>NUCLEOTIDE SEQUENCE [LARGE SCALE GENOMIC DNA]</scope>
</reference>
<keyword evidence="1" id="KW-1133">Transmembrane helix</keyword>